<dbReference type="AlphaFoldDB" id="A0AAN7NQ64"/>
<comment type="caution">
    <text evidence="2">The sequence shown here is derived from an EMBL/GenBank/DDBJ whole genome shotgun (WGS) entry which is preliminary data.</text>
</comment>
<evidence type="ECO:0000313" key="2">
    <source>
        <dbReference type="EMBL" id="KAK4829514.1"/>
    </source>
</evidence>
<gene>
    <name evidence="2" type="ORF">QYF61_005153</name>
</gene>
<reference evidence="2 3" key="1">
    <citation type="journal article" date="2023" name="J. Hered.">
        <title>Chromosome-level genome of the wood stork (Mycteria americana) provides insight into avian chromosome evolution.</title>
        <authorList>
            <person name="Flamio R. Jr."/>
            <person name="Ramstad K.M."/>
        </authorList>
    </citation>
    <scope>NUCLEOTIDE SEQUENCE [LARGE SCALE GENOMIC DNA]</scope>
    <source>
        <strain evidence="2">JAX WOST 10</strain>
    </source>
</reference>
<dbReference type="EMBL" id="JAUNZN010000001">
    <property type="protein sequence ID" value="KAK4829514.1"/>
    <property type="molecule type" value="Genomic_DNA"/>
</dbReference>
<proteinExistence type="predicted"/>
<dbReference type="Proteomes" id="UP001333110">
    <property type="component" value="Unassembled WGS sequence"/>
</dbReference>
<protein>
    <recommendedName>
        <fullName evidence="4">Rna-directed dna polymerase from mobile element jockey-like</fullName>
    </recommendedName>
</protein>
<feature type="region of interest" description="Disordered" evidence="1">
    <location>
        <begin position="53"/>
        <end position="72"/>
    </location>
</feature>
<dbReference type="PANTHER" id="PTHR33332">
    <property type="entry name" value="REVERSE TRANSCRIPTASE DOMAIN-CONTAINING PROTEIN"/>
    <property type="match status" value="1"/>
</dbReference>
<organism evidence="2 3">
    <name type="scientific">Mycteria americana</name>
    <name type="common">Wood stork</name>
    <dbReference type="NCBI Taxonomy" id="33587"/>
    <lineage>
        <taxon>Eukaryota</taxon>
        <taxon>Metazoa</taxon>
        <taxon>Chordata</taxon>
        <taxon>Craniata</taxon>
        <taxon>Vertebrata</taxon>
        <taxon>Euteleostomi</taxon>
        <taxon>Archelosauria</taxon>
        <taxon>Archosauria</taxon>
        <taxon>Dinosauria</taxon>
        <taxon>Saurischia</taxon>
        <taxon>Theropoda</taxon>
        <taxon>Coelurosauria</taxon>
        <taxon>Aves</taxon>
        <taxon>Neognathae</taxon>
        <taxon>Neoaves</taxon>
        <taxon>Aequornithes</taxon>
        <taxon>Ciconiiformes</taxon>
        <taxon>Ciconiidae</taxon>
        <taxon>Mycteria</taxon>
    </lineage>
</organism>
<accession>A0AAN7NQ64</accession>
<name>A0AAN7NQ64_MYCAM</name>
<evidence type="ECO:0000313" key="3">
    <source>
        <dbReference type="Proteomes" id="UP001333110"/>
    </source>
</evidence>
<keyword evidence="3" id="KW-1185">Reference proteome</keyword>
<evidence type="ECO:0008006" key="4">
    <source>
        <dbReference type="Google" id="ProtNLM"/>
    </source>
</evidence>
<sequence>MKSNWRPITSDVPQGLMLGAILNISINDLDDGTECTLSSFADDTKLAEVADTPEGRASIQNDLDKPEKGADKNLMKFNKGKCKVLHVGRNNPSHQYMLGANQPESNFAEKDLGVQCSMTEHWNRLPREVVESPSLEIFKSHLDVVLGNLL</sequence>
<feature type="compositionally biased region" description="Basic and acidic residues" evidence="1">
    <location>
        <begin position="62"/>
        <end position="72"/>
    </location>
</feature>
<evidence type="ECO:0000256" key="1">
    <source>
        <dbReference type="SAM" id="MobiDB-lite"/>
    </source>
</evidence>